<dbReference type="InterPro" id="IPR003593">
    <property type="entry name" value="AAA+_ATPase"/>
</dbReference>
<evidence type="ECO:0000259" key="3">
    <source>
        <dbReference type="SMART" id="SM00382"/>
    </source>
</evidence>
<keyword evidence="1" id="KW-0547">Nucleotide-binding</keyword>
<dbReference type="STRING" id="697281.Mahau_0773"/>
<dbReference type="RefSeq" id="WP_013780402.1">
    <property type="nucleotide sequence ID" value="NC_015520.1"/>
</dbReference>
<gene>
    <name evidence="4" type="ordered locus">Mahau_0773</name>
</gene>
<reference evidence="5" key="1">
    <citation type="submission" date="2010-11" db="EMBL/GenBank/DDBJ databases">
        <title>The complete genome of Mahella australiensis DSM 15567.</title>
        <authorList>
            <consortium name="US DOE Joint Genome Institute (JGI-PGF)"/>
            <person name="Lucas S."/>
            <person name="Copeland A."/>
            <person name="Lapidus A."/>
            <person name="Bruce D."/>
            <person name="Goodwin L."/>
            <person name="Pitluck S."/>
            <person name="Kyrpides N."/>
            <person name="Mavromatis K."/>
            <person name="Pagani I."/>
            <person name="Ivanova N."/>
            <person name="Teshima H."/>
            <person name="Brettin T."/>
            <person name="Detter J.C."/>
            <person name="Han C."/>
            <person name="Tapia R."/>
            <person name="Land M."/>
            <person name="Hauser L."/>
            <person name="Markowitz V."/>
            <person name="Cheng J.-F."/>
            <person name="Hugenholtz P."/>
            <person name="Woyke T."/>
            <person name="Wu D."/>
            <person name="Spring S."/>
            <person name="Pukall R."/>
            <person name="Steenblock K."/>
            <person name="Schneider S."/>
            <person name="Klenk H.-P."/>
            <person name="Eisen J.A."/>
        </authorList>
    </citation>
    <scope>NUCLEOTIDE SEQUENCE [LARGE SCALE GENOMIC DNA]</scope>
    <source>
        <strain evidence="5">DSM 15567 / CIP 107919 / 50-1 BON</strain>
    </source>
</reference>
<evidence type="ECO:0000313" key="4">
    <source>
        <dbReference type="EMBL" id="AEE95972.1"/>
    </source>
</evidence>
<dbReference type="InterPro" id="IPR014217">
    <property type="entry name" value="Spore_III_AA"/>
</dbReference>
<dbReference type="PANTHER" id="PTHR20953">
    <property type="entry name" value="KINASE-RELATED"/>
    <property type="match status" value="1"/>
</dbReference>
<keyword evidence="2" id="KW-0067">ATP-binding</keyword>
<dbReference type="SMART" id="SM00382">
    <property type="entry name" value="AAA"/>
    <property type="match status" value="1"/>
</dbReference>
<dbReference type="Gene3D" id="3.40.50.300">
    <property type="entry name" value="P-loop containing nucleotide triphosphate hydrolases"/>
    <property type="match status" value="1"/>
</dbReference>
<dbReference type="Pfam" id="PF19568">
    <property type="entry name" value="Spore_III_AA"/>
    <property type="match status" value="1"/>
</dbReference>
<dbReference type="PANTHER" id="PTHR20953:SF3">
    <property type="entry name" value="P-LOOP CONTAINING NUCLEOSIDE TRIPHOSPHATE HYDROLASES SUPERFAMILY PROTEIN"/>
    <property type="match status" value="1"/>
</dbReference>
<dbReference type="AlphaFoldDB" id="F4A169"/>
<dbReference type="InterPro" id="IPR027417">
    <property type="entry name" value="P-loop_NTPase"/>
</dbReference>
<keyword evidence="5" id="KW-1185">Reference proteome</keyword>
<sequence length="332" mass="36926">MIIENEINKRYGWKESLLDFMPMNIRAMLNKIPSELSNKMEEIRMRVNKPLMLISANRDYMLDEAGHICSDPKQAYKVNKLDIDKTLQFMSEYSLYAIEEELRNGYITLAGGYRVGVVGKAVMAGSAIRTIKYISGLNVRIGRELIGVADRVMRFIIDSDAKPLHTLVVSPPQCGKTTLLRDIARQLSDGCSACIPRKVVIVDERSELAGSYMGIAQNDVGIRTDVLDACPKAAGIMMAIRAMSPDVIVTDEIGRQEDVYAIEEALNSGIIVVASAHGKDISDISNRPILKQLMDKRIFQRYVILGRSLGTGTVESIYDGYNSNALLTKPMR</sequence>
<dbReference type="NCBIfam" id="TIGR02858">
    <property type="entry name" value="spore_III_AA"/>
    <property type="match status" value="1"/>
</dbReference>
<dbReference type="EMBL" id="CP002360">
    <property type="protein sequence ID" value="AEE95972.1"/>
    <property type="molecule type" value="Genomic_DNA"/>
</dbReference>
<dbReference type="KEGG" id="mas:Mahau_0773"/>
<evidence type="ECO:0000313" key="5">
    <source>
        <dbReference type="Proteomes" id="UP000008457"/>
    </source>
</evidence>
<dbReference type="InterPro" id="IPR045735">
    <property type="entry name" value="Spore_III_AA_AAA+_ATPase"/>
</dbReference>
<dbReference type="Proteomes" id="UP000008457">
    <property type="component" value="Chromosome"/>
</dbReference>
<protein>
    <submittedName>
        <fullName evidence="4">Stage III sporulation protein AA</fullName>
    </submittedName>
</protein>
<proteinExistence type="predicted"/>
<reference evidence="4 5" key="2">
    <citation type="journal article" date="2011" name="Stand. Genomic Sci.">
        <title>Complete genome sequence of Mahella australiensis type strain (50-1 BON).</title>
        <authorList>
            <person name="Sikorski J."/>
            <person name="Teshima H."/>
            <person name="Nolan M."/>
            <person name="Lucas S."/>
            <person name="Hammon N."/>
            <person name="Deshpande S."/>
            <person name="Cheng J.F."/>
            <person name="Pitluck S."/>
            <person name="Liolios K."/>
            <person name="Pagani I."/>
            <person name="Ivanova N."/>
            <person name="Huntemann M."/>
            <person name="Mavromatis K."/>
            <person name="Ovchinikova G."/>
            <person name="Pati A."/>
            <person name="Tapia R."/>
            <person name="Han C."/>
            <person name="Goodwin L."/>
            <person name="Chen A."/>
            <person name="Palaniappan K."/>
            <person name="Land M."/>
            <person name="Hauser L."/>
            <person name="Ngatchou-Djao O.D."/>
            <person name="Rohde M."/>
            <person name="Pukall R."/>
            <person name="Spring S."/>
            <person name="Abt B."/>
            <person name="Goker M."/>
            <person name="Detter J.C."/>
            <person name="Woyke T."/>
            <person name="Bristow J."/>
            <person name="Markowitz V."/>
            <person name="Hugenholtz P."/>
            <person name="Eisen J.A."/>
            <person name="Kyrpides N.C."/>
            <person name="Klenk H.P."/>
            <person name="Lapidus A."/>
        </authorList>
    </citation>
    <scope>NUCLEOTIDE SEQUENCE [LARGE SCALE GENOMIC DNA]</scope>
    <source>
        <strain evidence="5">DSM 15567 / CIP 107919 / 50-1 BON</strain>
    </source>
</reference>
<feature type="domain" description="AAA+ ATPase" evidence="3">
    <location>
        <begin position="162"/>
        <end position="309"/>
    </location>
</feature>
<dbReference type="eggNOG" id="COG3854">
    <property type="taxonomic scope" value="Bacteria"/>
</dbReference>
<accession>F4A169</accession>
<name>F4A169_MAHA5</name>
<dbReference type="HOGENOM" id="CLU_052793_0_0_9"/>
<dbReference type="GO" id="GO:0005524">
    <property type="term" value="F:ATP binding"/>
    <property type="evidence" value="ECO:0007669"/>
    <property type="project" value="UniProtKB-KW"/>
</dbReference>
<evidence type="ECO:0000256" key="2">
    <source>
        <dbReference type="ARBA" id="ARBA00022840"/>
    </source>
</evidence>
<organism evidence="4 5">
    <name type="scientific">Mahella australiensis (strain DSM 15567 / CIP 107919 / 50-1 BON)</name>
    <dbReference type="NCBI Taxonomy" id="697281"/>
    <lineage>
        <taxon>Bacteria</taxon>
        <taxon>Bacillati</taxon>
        <taxon>Bacillota</taxon>
        <taxon>Clostridia</taxon>
        <taxon>Thermoanaerobacterales</taxon>
        <taxon>Thermoanaerobacterales Family IV. Incertae Sedis</taxon>
        <taxon>Mahella</taxon>
    </lineage>
</organism>
<dbReference type="SUPFAM" id="SSF52540">
    <property type="entry name" value="P-loop containing nucleoside triphosphate hydrolases"/>
    <property type="match status" value="1"/>
</dbReference>
<evidence type="ECO:0000256" key="1">
    <source>
        <dbReference type="ARBA" id="ARBA00022741"/>
    </source>
</evidence>